<protein>
    <submittedName>
        <fullName evidence="1">Uncharacterized protein</fullName>
    </submittedName>
</protein>
<sequence>MHEWCGLCVACLTIKKFAANELRERNFHSACNFGIIRLNDKILPKSEQNLKFLKRITEHIFGKR</sequence>
<evidence type="ECO:0000313" key="2">
    <source>
        <dbReference type="Proteomes" id="UP000016627"/>
    </source>
</evidence>
<name>U2ES81_9BACT</name>
<dbReference type="AlphaFoldDB" id="U2ES81"/>
<dbReference type="PATRIC" id="fig|1242969.3.peg.181"/>
<gene>
    <name evidence="1" type="ORF">ATCC51562_1139</name>
</gene>
<evidence type="ECO:0000313" key="1">
    <source>
        <dbReference type="EMBL" id="ERJ26981.1"/>
    </source>
</evidence>
<dbReference type="EMBL" id="ANNI01000001">
    <property type="protein sequence ID" value="ERJ26981.1"/>
    <property type="molecule type" value="Genomic_DNA"/>
</dbReference>
<organism evidence="1 2">
    <name type="scientific">Campylobacter concisus ATCC 51562</name>
    <dbReference type="NCBI Taxonomy" id="1242969"/>
    <lineage>
        <taxon>Bacteria</taxon>
        <taxon>Pseudomonadati</taxon>
        <taxon>Campylobacterota</taxon>
        <taxon>Epsilonproteobacteria</taxon>
        <taxon>Campylobacterales</taxon>
        <taxon>Campylobacteraceae</taxon>
        <taxon>Campylobacter</taxon>
    </lineage>
</organism>
<reference evidence="1 2" key="1">
    <citation type="journal article" date="2013" name="BMC Genomics">
        <title>Comparative genomics of Campylobacter concisus isolates reveals genetic diversity and provides insights into disease association.</title>
        <authorList>
            <person name="Deshpande N.P."/>
            <person name="Kaakoush N.O."/>
            <person name="Wilkins M.R."/>
            <person name="Mitchell H.M."/>
        </authorList>
    </citation>
    <scope>NUCLEOTIDE SEQUENCE [LARGE SCALE GENOMIC DNA]</scope>
    <source>
        <strain evidence="1 2">ATCC 51562</strain>
    </source>
</reference>
<proteinExistence type="predicted"/>
<dbReference type="Proteomes" id="UP000016627">
    <property type="component" value="Unassembled WGS sequence"/>
</dbReference>
<comment type="caution">
    <text evidence="1">The sequence shown here is derived from an EMBL/GenBank/DDBJ whole genome shotgun (WGS) entry which is preliminary data.</text>
</comment>
<accession>U2ES81</accession>